<organism evidence="1">
    <name type="scientific">Leopardus geoffroyi</name>
    <name type="common">Geoffroy's cat</name>
    <name type="synonym">Oncifelis geoffroyi</name>
    <dbReference type="NCBI Taxonomy" id="46844"/>
    <lineage>
        <taxon>Eukaryota</taxon>
        <taxon>Metazoa</taxon>
        <taxon>Chordata</taxon>
        <taxon>Craniata</taxon>
        <taxon>Vertebrata</taxon>
        <taxon>Euteleostomi</taxon>
        <taxon>Mammalia</taxon>
        <taxon>Eutheria</taxon>
        <taxon>Laurasiatheria</taxon>
        <taxon>Carnivora</taxon>
        <taxon>Feliformia</taxon>
        <taxon>Felidae</taxon>
        <taxon>Felinae</taxon>
        <taxon>Leopardus</taxon>
    </lineage>
</organism>
<evidence type="ECO:0000313" key="1">
    <source>
        <dbReference type="EMBL" id="AIX03154.1"/>
    </source>
</evidence>
<keyword evidence="1" id="KW-0675">Receptor</keyword>
<reference evidence="1" key="1">
    <citation type="journal article" date="2014" name="Proc. Natl. Acad. Sci. U.S.A.">
        <title>Comparative analysis of the domestic cat genome reveals genetic signatures underlying feline biology and domestication.</title>
        <authorList>
            <person name="Montague M.J."/>
            <person name="Li G."/>
            <person name="Gandolfi B."/>
            <person name="Khan R."/>
            <person name="Aken B."/>
            <person name="Searle S.M.J."/>
            <person name="Minx P."/>
            <person name="Hillier L."/>
            <person name="Koboldt D.C."/>
            <person name="Davis B.W."/>
            <person name="Driscoll C.A."/>
            <person name="Barr C."/>
            <person name="Blackistone K."/>
            <person name="Quilez J."/>
            <person name="Lorente-Galdos B."/>
            <person name="Marques-Bonet T."/>
            <person name="Alkan C."/>
            <person name="Thomas G.W.C."/>
            <person name="Hahn M.W."/>
            <person name="Menotti-Raymond M."/>
            <person name="O'Brien S.J."/>
            <person name="Wilson R.K."/>
            <person name="Lyons L.A."/>
            <person name="Murphy W.J."/>
            <person name="Warrena W.C."/>
        </authorList>
    </citation>
    <scope>NUCLEOTIDE SEQUENCE</scope>
    <source>
        <strain evidence="1">16</strain>
    </source>
</reference>
<feature type="non-terminal residue" evidence="1">
    <location>
        <position position="1"/>
    </location>
</feature>
<dbReference type="AlphaFoldDB" id="A0A0A0Y2K2"/>
<protein>
    <submittedName>
        <fullName evidence="1">Vomeronasal receptor type I</fullName>
    </submittedName>
</protein>
<feature type="non-terminal residue" evidence="1">
    <location>
        <position position="286"/>
    </location>
</feature>
<proteinExistence type="predicted"/>
<dbReference type="EMBL" id="KJ924081">
    <property type="protein sequence ID" value="AIX03154.1"/>
    <property type="molecule type" value="Genomic_DNA"/>
</dbReference>
<sequence length="286" mass="32263">FSYWTRKCGEPLSICGTCVRFSHETREKTHTPSPRPTGFCKYAHYLYQREQRYHRIFSSQKWPGHCYLQNGALSGESGPWPVNVHPLSPQRGPGHHHQPQDLLVEKAPAPHRVASAPLSPPPLDLEFPEKLQLALLHHSRPEHERVRDHTVWLPPLLPYAALWADRQVALPDSHGAAGHHLPEPHGLEQRVRGFPSVQASPECAPPAELQIPEKFQPRDDSYAECPPPHGLLPSLLLGRLHFLLLHRLLLDQRPHGVKYETISTARLRQSQPLCADQQGLPPASPP</sequence>
<accession>A0A0A0Y2K2</accession>
<gene>
    <name evidence="1" type="primary">V1R</name>
</gene>
<name>A0A0A0Y2K2_LEOGE</name>